<gene>
    <name evidence="9" type="ORF">TSPGSL018_851</name>
</gene>
<evidence type="ECO:0000256" key="2">
    <source>
        <dbReference type="ARBA" id="ARBA00009519"/>
    </source>
</evidence>
<proteinExistence type="inferred from homology"/>
<evidence type="ECO:0000256" key="7">
    <source>
        <dbReference type="RuleBase" id="RU367030"/>
    </source>
</evidence>
<comment type="function">
    <text evidence="7">Metal-dependent phosphatase that shows phosphatase activity against several substrates, including fructose-1-phosphate and fructose-6-phosphate. Its preference for fructose-1-phosphate, a strong glycating agent that causes DNA damage rather than a canonical yeast metabolite, suggests a damage-control function in hexose phosphate metabolism.</text>
</comment>
<keyword evidence="5 7" id="KW-0464">Manganese</keyword>
<evidence type="ECO:0000256" key="4">
    <source>
        <dbReference type="ARBA" id="ARBA00022801"/>
    </source>
</evidence>
<dbReference type="GO" id="GO:0046872">
    <property type="term" value="F:metal ion binding"/>
    <property type="evidence" value="ECO:0007669"/>
    <property type="project" value="UniProtKB-UniRule"/>
</dbReference>
<comment type="similarity">
    <text evidence="2 7">Belongs to the damage-control phosphatase family. Sugar phosphate phosphatase III subfamily.</text>
</comment>
<comment type="domain">
    <text evidence="7">Subfamily III proteins have a conserved RTxK motif about 40-50 residues from the C-terminus; the threonine may be replaced by serine or cysteine.</text>
</comment>
<protein>
    <recommendedName>
        <fullName evidence="7">Sugar phosphate phosphatase</fullName>
        <ecNumber evidence="7">3.1.3.-</ecNumber>
    </recommendedName>
</protein>
<name>A0A061RG63_9CHLO</name>
<dbReference type="AlphaFoldDB" id="A0A061RG63"/>
<dbReference type="Pfam" id="PF01937">
    <property type="entry name" value="ARMT1-like_dom"/>
    <property type="match status" value="1"/>
</dbReference>
<dbReference type="InterPro" id="IPR036075">
    <property type="entry name" value="ARMT-1-like_metal-bd_sf"/>
</dbReference>
<dbReference type="GO" id="GO:0097023">
    <property type="term" value="F:fructose 6-phosphate aldolase activity"/>
    <property type="evidence" value="ECO:0007669"/>
    <property type="project" value="RHEA"/>
</dbReference>
<dbReference type="Gene3D" id="3.40.50.10880">
    <property type="entry name" value="Uncharacterised protein PF01937, DUF89, domain 3"/>
    <property type="match status" value="1"/>
</dbReference>
<dbReference type="PANTHER" id="PTHR12260">
    <property type="entry name" value="DAMAGE-CONTROL PHOSPHATASE ARMT1"/>
    <property type="match status" value="1"/>
</dbReference>
<keyword evidence="3 7" id="KW-0479">Metal-binding</keyword>
<dbReference type="InterPro" id="IPR039763">
    <property type="entry name" value="ARMT1"/>
</dbReference>
<feature type="domain" description="Damage-control phosphatase ARMT1-like metal-binding" evidence="8">
    <location>
        <begin position="112"/>
        <end position="431"/>
    </location>
</feature>
<dbReference type="EMBL" id="GBEZ01014121">
    <property type="protein sequence ID" value="JAC71927.1"/>
    <property type="molecule type" value="Transcribed_RNA"/>
</dbReference>
<dbReference type="SUPFAM" id="SSF111321">
    <property type="entry name" value="AF1104-like"/>
    <property type="match status" value="1"/>
</dbReference>
<dbReference type="InterPro" id="IPR002791">
    <property type="entry name" value="ARMT1-like_metal-bd"/>
</dbReference>
<sequence length="463" mass="51252">MRQLSSTANSSPVVKSFTCHIRSGRGQHLTHGATVMCRSNGGVFLPRAPLPTPIVSNVEGTWAYDTMSRRVKEEILGRLFEENDFLGLGMDSELQSLKTLEEELSAPESAKLDFLEDDGGPDIETWREILAPHVGKTWLDAPWVVTEFYLYRRIVGSVVGFWRTGYDPFQASKAAGLESAVASTEAISKRLNADAGLSGTEDGWRLFLETCLWGNRMDLSIWPAGSAENAQERFQEILAASEAQLLADDTPRVLEVLRGAREAGGSRMDIIVDNAGFELVTDLCLADYLLQSGAASEVVFQLKAHPTFVSDAMAKDLMETLRYLSELSEGHFPESIRAASRWLGYVERGEWLLREDLFWVQPSAMWEMPAGTRDNLRGSSLVFVKGDANYRRLLGDRHWPLDTPFEDVVSYFPAPACALRTLKAELGCGMPPHMTARAAASDPDWMVDGRWGVVHFAPACDPA</sequence>
<evidence type="ECO:0000256" key="1">
    <source>
        <dbReference type="ARBA" id="ARBA00001326"/>
    </source>
</evidence>
<accession>A0A061RG63</accession>
<dbReference type="GO" id="GO:0005634">
    <property type="term" value="C:nucleus"/>
    <property type="evidence" value="ECO:0007669"/>
    <property type="project" value="TreeGrafter"/>
</dbReference>
<dbReference type="PANTHER" id="PTHR12260:SF6">
    <property type="entry name" value="DAMAGE-CONTROL PHOSPHATASE ARMT1"/>
    <property type="match status" value="1"/>
</dbReference>
<comment type="cofactor">
    <cofactor evidence="7">
        <name>Mn(2+)</name>
        <dbReference type="ChEBI" id="CHEBI:29035"/>
    </cofactor>
    <cofactor evidence="7">
        <name>Ni(2+)</name>
        <dbReference type="ChEBI" id="CHEBI:49786"/>
    </cofactor>
</comment>
<evidence type="ECO:0000256" key="3">
    <source>
        <dbReference type="ARBA" id="ARBA00022723"/>
    </source>
</evidence>
<keyword evidence="4 7" id="KW-0378">Hydrolase</keyword>
<dbReference type="EC" id="3.1.3.-" evidence="7"/>
<dbReference type="GO" id="GO:0006974">
    <property type="term" value="P:DNA damage response"/>
    <property type="evidence" value="ECO:0007669"/>
    <property type="project" value="TreeGrafter"/>
</dbReference>
<evidence type="ECO:0000256" key="6">
    <source>
        <dbReference type="ARBA" id="ARBA00048809"/>
    </source>
</evidence>
<evidence type="ECO:0000259" key="8">
    <source>
        <dbReference type="Pfam" id="PF01937"/>
    </source>
</evidence>
<organism evidence="9">
    <name type="scientific">Tetraselmis sp. GSL018</name>
    <dbReference type="NCBI Taxonomy" id="582737"/>
    <lineage>
        <taxon>Eukaryota</taxon>
        <taxon>Viridiplantae</taxon>
        <taxon>Chlorophyta</taxon>
        <taxon>core chlorophytes</taxon>
        <taxon>Chlorodendrophyceae</taxon>
        <taxon>Chlorodendrales</taxon>
        <taxon>Chlorodendraceae</taxon>
        <taxon>Tetraselmis</taxon>
    </lineage>
</organism>
<evidence type="ECO:0000313" key="9">
    <source>
        <dbReference type="EMBL" id="JAC71927.1"/>
    </source>
</evidence>
<comment type="catalytic activity">
    <reaction evidence="6 7">
        <text>beta-D-fructose 6-phosphate = dihydroxyacetone + D-glyceraldehyde 3-phosphate</text>
        <dbReference type="Rhea" id="RHEA:28002"/>
        <dbReference type="ChEBI" id="CHEBI:16016"/>
        <dbReference type="ChEBI" id="CHEBI:57634"/>
        <dbReference type="ChEBI" id="CHEBI:59776"/>
    </reaction>
</comment>
<dbReference type="Gene3D" id="1.20.930.60">
    <property type="match status" value="1"/>
</dbReference>
<evidence type="ECO:0000256" key="5">
    <source>
        <dbReference type="ARBA" id="ARBA00023211"/>
    </source>
</evidence>
<dbReference type="GO" id="GO:0103026">
    <property type="term" value="F:fructose-1-phosphatase activity"/>
    <property type="evidence" value="ECO:0007669"/>
    <property type="project" value="RHEA"/>
</dbReference>
<reference evidence="9" key="1">
    <citation type="submission" date="2014-05" db="EMBL/GenBank/DDBJ databases">
        <title>The transcriptome of the halophilic microalga Tetraselmis sp. GSL018 isolated from the Great Salt Lake, Utah.</title>
        <authorList>
            <person name="Jinkerson R.E."/>
            <person name="D'Adamo S."/>
            <person name="Posewitz M.C."/>
        </authorList>
    </citation>
    <scope>NUCLEOTIDE SEQUENCE</scope>
    <source>
        <strain evidence="9">GSL018</strain>
    </source>
</reference>
<comment type="catalytic activity">
    <reaction evidence="1 7">
        <text>beta-D-fructose 1-phosphate + H2O = D-fructose + phosphate</text>
        <dbReference type="Rhea" id="RHEA:35603"/>
        <dbReference type="ChEBI" id="CHEBI:15377"/>
        <dbReference type="ChEBI" id="CHEBI:37721"/>
        <dbReference type="ChEBI" id="CHEBI:43474"/>
        <dbReference type="ChEBI" id="CHEBI:138881"/>
    </reaction>
</comment>